<protein>
    <submittedName>
        <fullName evidence="4">Putative tick salivary antigen-5 protein</fullName>
    </submittedName>
</protein>
<name>L7M8E9_RHIPC</name>
<dbReference type="PANTHER" id="PTHR10334">
    <property type="entry name" value="CYSTEINE-RICH SECRETORY PROTEIN-RELATED"/>
    <property type="match status" value="1"/>
</dbReference>
<evidence type="ECO:0000313" key="4">
    <source>
        <dbReference type="EMBL" id="JAA60546.1"/>
    </source>
</evidence>
<proteinExistence type="evidence at transcript level"/>
<accession>L7M8E9</accession>
<sequence length="268" mass="29792">MNLLAVLVVAVYGTTVATSNYRMQYIQGQPPGNLTEGLLKMIGGLGGGPGGGFGGGIVNGLGGVAPAVEEPVDFEGDFTPEMKKFQRQVLKATNRARRRHGVRILRLDKQLNRYAQAWALMLALKDAMQHRTNPVYGENLYMWWSTDLKAPITGSVPVKEWYKEIKQYDFANPGFRSDIGHFTQLVWKDSRRLGTGIARSRKGTIYIVCVYNPRGNILGQFGAQVPRPLARGGAVKGEEVGEGDEEGSRKRRRRRRHKDEDEGEDDSD</sequence>
<organism evidence="4">
    <name type="scientific">Rhipicephalus pulchellus</name>
    <name type="common">Yellow backed tick</name>
    <name type="synonym">Dermacentor pulchellus</name>
    <dbReference type="NCBI Taxonomy" id="72859"/>
    <lineage>
        <taxon>Eukaryota</taxon>
        <taxon>Metazoa</taxon>
        <taxon>Ecdysozoa</taxon>
        <taxon>Arthropoda</taxon>
        <taxon>Chelicerata</taxon>
        <taxon>Arachnida</taxon>
        <taxon>Acari</taxon>
        <taxon>Parasitiformes</taxon>
        <taxon>Ixodida</taxon>
        <taxon>Ixodoidea</taxon>
        <taxon>Ixodidae</taxon>
        <taxon>Rhipicephalinae</taxon>
        <taxon>Rhipicephalus</taxon>
        <taxon>Rhipicephalus</taxon>
    </lineage>
</organism>
<dbReference type="InterPro" id="IPR034113">
    <property type="entry name" value="SCP_GAPR1-like"/>
</dbReference>
<dbReference type="SUPFAM" id="SSF55797">
    <property type="entry name" value="PR-1-like"/>
    <property type="match status" value="1"/>
</dbReference>
<dbReference type="Gene3D" id="3.40.33.10">
    <property type="entry name" value="CAP"/>
    <property type="match status" value="1"/>
</dbReference>
<dbReference type="InterPro" id="IPR014044">
    <property type="entry name" value="CAP_dom"/>
</dbReference>
<reference evidence="4" key="2">
    <citation type="journal article" date="2015" name="J. Proteomics">
        <title>Sexual differences in the sialomes of the zebra tick, Rhipicephalus pulchellus.</title>
        <authorList>
            <person name="Tan A.W."/>
            <person name="Francischetti I.M."/>
            <person name="Slovak M."/>
            <person name="Kini R.M."/>
            <person name="Ribeiro J.M."/>
        </authorList>
    </citation>
    <scope>NUCLEOTIDE SEQUENCE</scope>
    <source>
        <tissue evidence="4">Salivary gland</tissue>
    </source>
</reference>
<evidence type="ECO:0000259" key="3">
    <source>
        <dbReference type="SMART" id="SM00198"/>
    </source>
</evidence>
<feature type="chain" id="PRO_5003981000" evidence="2">
    <location>
        <begin position="18"/>
        <end position="268"/>
    </location>
</feature>
<dbReference type="GO" id="GO:0005576">
    <property type="term" value="C:extracellular region"/>
    <property type="evidence" value="ECO:0007669"/>
    <property type="project" value="InterPro"/>
</dbReference>
<evidence type="ECO:0000256" key="2">
    <source>
        <dbReference type="SAM" id="SignalP"/>
    </source>
</evidence>
<dbReference type="PROSITE" id="PS01009">
    <property type="entry name" value="CRISP_1"/>
    <property type="match status" value="1"/>
</dbReference>
<dbReference type="SMART" id="SM00198">
    <property type="entry name" value="SCP"/>
    <property type="match status" value="1"/>
</dbReference>
<dbReference type="InterPro" id="IPR035940">
    <property type="entry name" value="CAP_sf"/>
</dbReference>
<dbReference type="PRINTS" id="PR00837">
    <property type="entry name" value="V5TPXLIKE"/>
</dbReference>
<dbReference type="CDD" id="cd05382">
    <property type="entry name" value="CAP_GAPR1-like"/>
    <property type="match status" value="1"/>
</dbReference>
<reference evidence="4" key="1">
    <citation type="submission" date="2012-11" db="EMBL/GenBank/DDBJ databases">
        <authorList>
            <person name="Lucero-Rivera Y.E."/>
            <person name="Tovar-Ramirez D."/>
        </authorList>
    </citation>
    <scope>NUCLEOTIDE SEQUENCE</scope>
    <source>
        <tissue evidence="4">Salivary gland</tissue>
    </source>
</reference>
<dbReference type="AlphaFoldDB" id="L7M8E9"/>
<dbReference type="InterPro" id="IPR018244">
    <property type="entry name" value="Allrgn_V5/Tpx1_CS"/>
</dbReference>
<keyword evidence="2" id="KW-0732">Signal</keyword>
<evidence type="ECO:0000256" key="1">
    <source>
        <dbReference type="SAM" id="MobiDB-lite"/>
    </source>
</evidence>
<feature type="domain" description="SCP" evidence="3">
    <location>
        <begin position="84"/>
        <end position="219"/>
    </location>
</feature>
<feature type="signal peptide" evidence="2">
    <location>
        <begin position="1"/>
        <end position="17"/>
    </location>
</feature>
<dbReference type="InterPro" id="IPR001283">
    <property type="entry name" value="CRISP-related"/>
</dbReference>
<dbReference type="EMBL" id="GACK01004488">
    <property type="protein sequence ID" value="JAA60546.1"/>
    <property type="molecule type" value="mRNA"/>
</dbReference>
<feature type="region of interest" description="Disordered" evidence="1">
    <location>
        <begin position="231"/>
        <end position="268"/>
    </location>
</feature>
<dbReference type="FunFam" id="3.40.33.10:FF:000010">
    <property type="entry name" value="Predicted protein"/>
    <property type="match status" value="1"/>
</dbReference>
<dbReference type="Pfam" id="PF00188">
    <property type="entry name" value="CAP"/>
    <property type="match status" value="1"/>
</dbReference>